<evidence type="ECO:0000256" key="2">
    <source>
        <dbReference type="SAM" id="MobiDB-lite"/>
    </source>
</evidence>
<feature type="compositionally biased region" description="Basic and acidic residues" evidence="2">
    <location>
        <begin position="129"/>
        <end position="149"/>
    </location>
</feature>
<dbReference type="InterPro" id="IPR012677">
    <property type="entry name" value="Nucleotide-bd_a/b_plait_sf"/>
</dbReference>
<dbReference type="SMART" id="SM00360">
    <property type="entry name" value="RRM"/>
    <property type="match status" value="1"/>
</dbReference>
<dbReference type="CDD" id="cd12373">
    <property type="entry name" value="RRM_SRSF3_like"/>
    <property type="match status" value="1"/>
</dbReference>
<feature type="region of interest" description="Disordered" evidence="2">
    <location>
        <begin position="83"/>
        <end position="149"/>
    </location>
</feature>
<organism evidence="4 5">
    <name type="scientific">Acrobeloides nanus</name>
    <dbReference type="NCBI Taxonomy" id="290746"/>
    <lineage>
        <taxon>Eukaryota</taxon>
        <taxon>Metazoa</taxon>
        <taxon>Ecdysozoa</taxon>
        <taxon>Nematoda</taxon>
        <taxon>Chromadorea</taxon>
        <taxon>Rhabditida</taxon>
        <taxon>Tylenchina</taxon>
        <taxon>Cephalobomorpha</taxon>
        <taxon>Cephaloboidea</taxon>
        <taxon>Cephalobidae</taxon>
        <taxon>Acrobeloides</taxon>
    </lineage>
</organism>
<dbReference type="Pfam" id="PF00076">
    <property type="entry name" value="RRM_1"/>
    <property type="match status" value="1"/>
</dbReference>
<proteinExistence type="predicted"/>
<dbReference type="AlphaFoldDB" id="A0A914C581"/>
<sequence length="149" mass="17688">MSRQYNENFDAKVYVGGLPDDVNNKELEDIFHKFGRIRKIWIARKPPGFAFIEFEDVRDAEDAVKMLDGTRICGVRAKVELSHGRKRVRGGRDDYGRGSSRYNDRKRERHLSRSPDYKRNRSRSPGYNRDLEKDEKRDQYPERGRSYSR</sequence>
<keyword evidence="1" id="KW-0694">RNA-binding</keyword>
<evidence type="ECO:0000313" key="4">
    <source>
        <dbReference type="Proteomes" id="UP000887540"/>
    </source>
</evidence>
<evidence type="ECO:0000259" key="3">
    <source>
        <dbReference type="PROSITE" id="PS50102"/>
    </source>
</evidence>
<dbReference type="GO" id="GO:0003723">
    <property type="term" value="F:RNA binding"/>
    <property type="evidence" value="ECO:0007669"/>
    <property type="project" value="UniProtKB-UniRule"/>
</dbReference>
<dbReference type="Gene3D" id="3.30.70.330">
    <property type="match status" value="1"/>
</dbReference>
<keyword evidence="4" id="KW-1185">Reference proteome</keyword>
<feature type="domain" description="RRM" evidence="3">
    <location>
        <begin position="11"/>
        <end position="84"/>
    </location>
</feature>
<dbReference type="SUPFAM" id="SSF54928">
    <property type="entry name" value="RNA-binding domain, RBD"/>
    <property type="match status" value="1"/>
</dbReference>
<feature type="compositionally biased region" description="Basic and acidic residues" evidence="2">
    <location>
        <begin position="90"/>
        <end position="119"/>
    </location>
</feature>
<evidence type="ECO:0000256" key="1">
    <source>
        <dbReference type="PROSITE-ProRule" id="PRU00176"/>
    </source>
</evidence>
<dbReference type="WBParaSite" id="ACRNAN_Path_247.g927.t1">
    <property type="protein sequence ID" value="ACRNAN_Path_247.g927.t1"/>
    <property type="gene ID" value="ACRNAN_Path_247.g927"/>
</dbReference>
<evidence type="ECO:0000313" key="5">
    <source>
        <dbReference type="WBParaSite" id="ACRNAN_Path_247.g927.t1"/>
    </source>
</evidence>
<accession>A0A914C581</accession>
<dbReference type="PROSITE" id="PS50102">
    <property type="entry name" value="RRM"/>
    <property type="match status" value="1"/>
</dbReference>
<dbReference type="Proteomes" id="UP000887540">
    <property type="component" value="Unplaced"/>
</dbReference>
<name>A0A914C581_9BILA</name>
<dbReference type="PANTHER" id="PTHR23147">
    <property type="entry name" value="SERINE/ARGININE RICH SPLICING FACTOR"/>
    <property type="match status" value="1"/>
</dbReference>
<dbReference type="FunFam" id="3.30.70.330:FF:001074">
    <property type="entry name" value="Splicing factor, arginine/serine-rich 7"/>
    <property type="match status" value="1"/>
</dbReference>
<protein>
    <submittedName>
        <fullName evidence="5">RRM domain-containing protein</fullName>
    </submittedName>
</protein>
<dbReference type="InterPro" id="IPR035979">
    <property type="entry name" value="RBD_domain_sf"/>
</dbReference>
<dbReference type="InterPro" id="IPR050907">
    <property type="entry name" value="SRSF"/>
</dbReference>
<dbReference type="InterPro" id="IPR000504">
    <property type="entry name" value="RRM_dom"/>
</dbReference>
<reference evidence="5" key="1">
    <citation type="submission" date="2022-11" db="UniProtKB">
        <authorList>
            <consortium name="WormBaseParasite"/>
        </authorList>
    </citation>
    <scope>IDENTIFICATION</scope>
</reference>